<accession>A0A1H8YUS7</accession>
<dbReference type="InParanoid" id="A0A1H8YUS7"/>
<dbReference type="Proteomes" id="UP000199021">
    <property type="component" value="Unassembled WGS sequence"/>
</dbReference>
<protein>
    <submittedName>
        <fullName evidence="1">Uncharacterized protein</fullName>
    </submittedName>
</protein>
<dbReference type="EMBL" id="FOFB01000001">
    <property type="protein sequence ID" value="SEP55960.1"/>
    <property type="molecule type" value="Genomic_DNA"/>
</dbReference>
<dbReference type="STRING" id="478744.SAMN05444359_10115"/>
<name>A0A1H8YUS7_9BACT</name>
<dbReference type="AlphaFoldDB" id="A0A1H8YUS7"/>
<proteinExistence type="predicted"/>
<organism evidence="1 2">
    <name type="scientific">Neolewinella agarilytica</name>
    <dbReference type="NCBI Taxonomy" id="478744"/>
    <lineage>
        <taxon>Bacteria</taxon>
        <taxon>Pseudomonadati</taxon>
        <taxon>Bacteroidota</taxon>
        <taxon>Saprospiria</taxon>
        <taxon>Saprospirales</taxon>
        <taxon>Lewinellaceae</taxon>
        <taxon>Neolewinella</taxon>
    </lineage>
</organism>
<sequence>MLGDLWNAARQGVSDLAGSVGDGAREKTLELIEDWLEIFPQLSEYGLEITSFSMGLAISPSLNVELLGSHEDWSEEAIAERLEAHKGETSITMVLSTIRTAYRLQKKTKAPLKDPLILKVIVRLSPEVRVVLGQPVLED</sequence>
<keyword evidence="2" id="KW-1185">Reference proteome</keyword>
<evidence type="ECO:0000313" key="2">
    <source>
        <dbReference type="Proteomes" id="UP000199021"/>
    </source>
</evidence>
<dbReference type="RefSeq" id="WP_090164773.1">
    <property type="nucleotide sequence ID" value="NZ_FOFB01000001.1"/>
</dbReference>
<evidence type="ECO:0000313" key="1">
    <source>
        <dbReference type="EMBL" id="SEP55960.1"/>
    </source>
</evidence>
<reference evidence="2" key="1">
    <citation type="submission" date="2016-10" db="EMBL/GenBank/DDBJ databases">
        <authorList>
            <person name="Varghese N."/>
            <person name="Submissions S."/>
        </authorList>
    </citation>
    <scope>NUCLEOTIDE SEQUENCE [LARGE SCALE GENOMIC DNA]</scope>
    <source>
        <strain evidence="2">DSM 24740</strain>
    </source>
</reference>
<gene>
    <name evidence="1" type="ORF">SAMN05444359_10115</name>
</gene>
<dbReference type="OrthoDB" id="1493535at2"/>